<dbReference type="PROSITE" id="PS51257">
    <property type="entry name" value="PROKAR_LIPOPROTEIN"/>
    <property type="match status" value="1"/>
</dbReference>
<sequence>MSGILRGAGFVPVLLLAACAQGGFGQGGYGQGGPGPGVAVAGGTAADRAYACQMRGALAEDRVYGPFGKLDIDSALVRNEVTEACLTGTVQAGTLPTPYKSAWP</sequence>
<gene>
    <name evidence="1" type="ORF">J8J14_19275</name>
</gene>
<organism evidence="1 2">
    <name type="scientific">Pararoseomonas baculiformis</name>
    <dbReference type="NCBI Taxonomy" id="2820812"/>
    <lineage>
        <taxon>Bacteria</taxon>
        <taxon>Pseudomonadati</taxon>
        <taxon>Pseudomonadota</taxon>
        <taxon>Alphaproteobacteria</taxon>
        <taxon>Acetobacterales</taxon>
        <taxon>Acetobacteraceae</taxon>
        <taxon>Pararoseomonas</taxon>
    </lineage>
</organism>
<dbReference type="RefSeq" id="WP_209381190.1">
    <property type="nucleotide sequence ID" value="NZ_JAGIZB010000022.1"/>
</dbReference>
<accession>A0ABS4AJ68</accession>
<keyword evidence="2" id="KW-1185">Reference proteome</keyword>
<evidence type="ECO:0008006" key="3">
    <source>
        <dbReference type="Google" id="ProtNLM"/>
    </source>
</evidence>
<evidence type="ECO:0000313" key="2">
    <source>
        <dbReference type="Proteomes" id="UP000681594"/>
    </source>
</evidence>
<proteinExistence type="predicted"/>
<evidence type="ECO:0000313" key="1">
    <source>
        <dbReference type="EMBL" id="MBP0446921.1"/>
    </source>
</evidence>
<protein>
    <recommendedName>
        <fullName evidence="3">Lipoprotein</fullName>
    </recommendedName>
</protein>
<dbReference type="EMBL" id="JAGIZB010000022">
    <property type="protein sequence ID" value="MBP0446921.1"/>
    <property type="molecule type" value="Genomic_DNA"/>
</dbReference>
<name>A0ABS4AJ68_9PROT</name>
<dbReference type="Proteomes" id="UP000681594">
    <property type="component" value="Unassembled WGS sequence"/>
</dbReference>
<reference evidence="1 2" key="1">
    <citation type="submission" date="2021-03" db="EMBL/GenBank/DDBJ databases">
        <authorList>
            <person name="So Y."/>
        </authorList>
    </citation>
    <scope>NUCLEOTIDE SEQUENCE [LARGE SCALE GENOMIC DNA]</scope>
    <source>
        <strain evidence="1 2">SSH11</strain>
    </source>
</reference>
<comment type="caution">
    <text evidence="1">The sequence shown here is derived from an EMBL/GenBank/DDBJ whole genome shotgun (WGS) entry which is preliminary data.</text>
</comment>